<accession>A0A024FWC8</accession>
<evidence type="ECO:0000313" key="2">
    <source>
        <dbReference type="EMBL" id="CCI11346.1"/>
    </source>
</evidence>
<gene>
    <name evidence="2" type="ORF">BN9_127710</name>
</gene>
<keyword evidence="3" id="KW-1185">Reference proteome</keyword>
<feature type="domain" description="Fibronectin type-III" evidence="1">
    <location>
        <begin position="595"/>
        <end position="699"/>
    </location>
</feature>
<dbReference type="InParanoid" id="A0A024FWC8"/>
<dbReference type="EMBL" id="CAIX01000954">
    <property type="protein sequence ID" value="CCI11346.1"/>
    <property type="molecule type" value="Genomic_DNA"/>
</dbReference>
<protein>
    <recommendedName>
        <fullName evidence="1">Fibronectin type-III domain-containing protein</fullName>
    </recommendedName>
</protein>
<dbReference type="InterPro" id="IPR003961">
    <property type="entry name" value="FN3_dom"/>
</dbReference>
<organism evidence="2 3">
    <name type="scientific">Albugo candida</name>
    <dbReference type="NCBI Taxonomy" id="65357"/>
    <lineage>
        <taxon>Eukaryota</taxon>
        <taxon>Sar</taxon>
        <taxon>Stramenopiles</taxon>
        <taxon>Oomycota</taxon>
        <taxon>Peronosporomycetes</taxon>
        <taxon>Albuginales</taxon>
        <taxon>Albuginaceae</taxon>
        <taxon>Albugo</taxon>
    </lineage>
</organism>
<comment type="caution">
    <text evidence="2">The sequence shown here is derived from an EMBL/GenBank/DDBJ whole genome shotgun (WGS) entry which is preliminary data.</text>
</comment>
<name>A0A024FWC8_9STRA</name>
<evidence type="ECO:0000259" key="1">
    <source>
        <dbReference type="SMART" id="SM00060"/>
    </source>
</evidence>
<evidence type="ECO:0000313" key="3">
    <source>
        <dbReference type="Proteomes" id="UP000053237"/>
    </source>
</evidence>
<proteinExistence type="predicted"/>
<dbReference type="OrthoDB" id="125194at2759"/>
<feature type="domain" description="Fibronectin type-III" evidence="1">
    <location>
        <begin position="727"/>
        <end position="827"/>
    </location>
</feature>
<feature type="domain" description="Fibronectin type-III" evidence="1">
    <location>
        <begin position="5"/>
        <end position="106"/>
    </location>
</feature>
<feature type="domain" description="Fibronectin type-III" evidence="1">
    <location>
        <begin position="1298"/>
        <end position="1411"/>
    </location>
</feature>
<reference evidence="2 3" key="1">
    <citation type="submission" date="2012-05" db="EMBL/GenBank/DDBJ databases">
        <title>Recombination and specialization in a pathogen metapopulation.</title>
        <authorList>
            <person name="Gardiner A."/>
            <person name="Kemen E."/>
            <person name="Schultz-Larsen T."/>
            <person name="MacLean D."/>
            <person name="Van Oosterhout C."/>
            <person name="Jones J.D.G."/>
        </authorList>
    </citation>
    <scope>NUCLEOTIDE SEQUENCE [LARGE SCALE GENOMIC DNA]</scope>
    <source>
        <strain evidence="2 3">Ac Nc2</strain>
    </source>
</reference>
<dbReference type="Proteomes" id="UP000053237">
    <property type="component" value="Unassembled WGS sequence"/>
</dbReference>
<sequence length="1785" mass="198222">MSLLVGACTLDILQATNGTSTSLTLSLYLTDTSNLHYVVTGSHSSDNYTALDISALTNKRKSSNDCIESGLISTERAQSIVKQIDNLKSDTNYNVYLMVEVPESYGVFGPVIRTEARTHAAPPQIKTLIAEAIKNSTTEARLTIELDLPGYIYIMAIPRNSNLSIDISVDTLVLPNSSLNAISHEAEALTGNYTTILKQLTPAKSYDLWLALKSLGKGNVFGPIIAYTDAFRTHAPAPNVISLSCNPLNGRHDTLVLSFQIQYSASMIDSLSGEKASWHSTFAHYEVMNQNEDVYGRQDTETGRGFSEIKFRNIIELKSTLHRTHSIVIPVRSTGDYSIRLIAETTNHSGVYGEPLVVRGCRAHDVAPSIKHLSINPTYATIDSLELRVELERPGIIHYLLVEDSICACLAPIFISIDTLEHFFQNCGDRYLVSRGLIPYGPHLESNASHWKNFTIDSLLQDTLYHIVLFTETINSFGVISPSFHHQIRGATHADAGKVNVIAAKPETGRTDALNILLEMEKPQNLLIVCAQSKNRSHLRSCIQYHNHTKSTQINILIENLPEDTTYKLTFETHRRDNSGVRNIASTPLLASTYASAPRLSVVAKPKYGSTSAITLWIDLEGVAVVHYALLMAPNNASKLLSPHEISAYNETGQNVDGSIQKKGFAQSEVKSMDIEIDNLKANTTYLLLVMSETPTNNSIHPSLVFSEIKSTQVCTHAYSPKILEVLARPMDAHFDTIITRINLTAPGKVHYFASNYDFSDPNVIKPSKSKESTEHTISGQVELTTADIILESNESRPLYACEFLIKSLLPDTTYRVSITTQSTGDSGVFGDFPPPILVTTHAPAPELLPTENYLRSVPGSASTLQIEVWLQKSALVHYIIFLRKFAVTTASSVTQNDSQLVVSSFEVSQLTPKMLKEAPMKELGPGVRENGSISITAENAQRQKTTMKLIENLIPDALFEVCMTSESIDSNGIFFWKDSYHGCSVFQTFADYSNFSRMHDDAYVKPTPSDCNSIDVEIHVATNGYSIRDCSEGDLCRIETRASRIPYFILADGKRARKEFEMNNFSPHFSHFKSISTSFRDAIPGARNVVHAGQLNRIKYENNTHLIVVARLGDLEPNHLYYFFFAYESVGSDGVFTSVNPHFEASQQSNAIEITTYESAPKLERYEARAKPATTDSVFLTMDLSCQVCKAVVIHVFVAPRSCGIVSFDEFYDYILRTHSGSKHLHLDYLDDCLGSLDPFRLEVSVPESEHKVRDFIYDVRGLASNTSYRIYLITETASSHGVLSPHPRKLQISTSASAPMFYDLKAEPRKGSTTELILIWKLKAPGHVHYIVGPSQHPELVVTSPYNISGKGARWPDQEGSKYPYDAIKTRKTVHINDVDEMYYEVVSDLTAATNYTIYLVTESASSEGLYGEIVSLADIKTWSPAPRLLSHSVYPTHSKKASLSVGFRLIECCLVHVAVIQTEPEPAMQHVAHDSTIYGNRVALSEKIIARYTVENENLFHSGRWHEINVSVPTNDVTYDVYIVSETAHSDGVFGNVAVHRNVRCHPNPPRIVDVKVTATSAKTDSLTAFMKLDDLGNVHYRAVVKGIGRRIQVEGNATFLEKRTNDTCVGMLTIGNLTEGSCYHLYFRTETLNSFGVFGPWSSSAIEACTHKSPANILGGKVLVEKALDDNIAVPKNHRSDSTSQNYAYKCDLQQDDAHSFLRTIISRQKRGEFISTIRISAVHVHRESNQTSTLSQPDVNDNWDAQKIRGKTSTDDANQFDFDTQASILREWTDLSKSSS</sequence>
<feature type="domain" description="Fibronectin type-III" evidence="1">
    <location>
        <begin position="1552"/>
        <end position="1640"/>
    </location>
</feature>
<dbReference type="SMART" id="SM00060">
    <property type="entry name" value="FN3"/>
    <property type="match status" value="5"/>
</dbReference>